<evidence type="ECO:0000313" key="2">
    <source>
        <dbReference type="EMBL" id="KAK4083316.1"/>
    </source>
</evidence>
<proteinExistence type="predicted"/>
<feature type="region of interest" description="Disordered" evidence="1">
    <location>
        <begin position="277"/>
        <end position="305"/>
    </location>
</feature>
<comment type="caution">
    <text evidence="2">The sequence shown here is derived from an EMBL/GenBank/DDBJ whole genome shotgun (WGS) entry which is preliminary data.</text>
</comment>
<evidence type="ECO:0000313" key="3">
    <source>
        <dbReference type="Proteomes" id="UP001287286"/>
    </source>
</evidence>
<sequence length="432" mass="46515">MTVVLLKQSTWLVHSDIVNSQHTKHTPTRFPITTPVSSQSRRIARQPPSTRIITMGSLTGNHPAYVVSTRTGIVENRHEIHAIVTDAGGRCLRALGRDPRRLTLVRSAAKPFQALAVAETGALERFAFGDADLALVCASHSGEERHVARAQSMLARGGGHVEADLRCGGHAAILRARDEEWMRKGIVPTPVWSNCSGKHAGVLAAARAIGAGAEGYHELAHPMQQRVKKIAEELSGLEPEEIKWAVDGCNMASPAMPLSNLAHIYAQFAQAVDDDVASSSSSSSSSTSSTTSPESKKAAPSPRRRHMARIFSAMNTYPEMVAGEDRFCTALMRSFPGRLIGKVGAEGCYAIGVREGEDTRRLGAEGALGIAIKVEDGNMDVVYAATAEILRQLCIGTEEEREALEVFRQKPLVNTAGLVTGGYECPFDIMLE</sequence>
<dbReference type="PANTHER" id="PTHR42110">
    <property type="entry name" value="L-ASPARAGINASE, PUTATIVE (AFU_ORTHOLOGUE AFUA_3G11890)-RELATED"/>
    <property type="match status" value="1"/>
</dbReference>
<keyword evidence="3" id="KW-1185">Reference proteome</keyword>
<dbReference type="Proteomes" id="UP001287286">
    <property type="component" value="Unassembled WGS sequence"/>
</dbReference>
<feature type="compositionally biased region" description="Low complexity" evidence="1">
    <location>
        <begin position="277"/>
        <end position="292"/>
    </location>
</feature>
<organism evidence="2 3">
    <name type="scientific">Purpureocillium lilacinum</name>
    <name type="common">Paecilomyces lilacinus</name>
    <dbReference type="NCBI Taxonomy" id="33203"/>
    <lineage>
        <taxon>Eukaryota</taxon>
        <taxon>Fungi</taxon>
        <taxon>Dikarya</taxon>
        <taxon>Ascomycota</taxon>
        <taxon>Pezizomycotina</taxon>
        <taxon>Sordariomycetes</taxon>
        <taxon>Hypocreomycetidae</taxon>
        <taxon>Hypocreales</taxon>
        <taxon>Ophiocordycipitaceae</taxon>
        <taxon>Purpureocillium</taxon>
    </lineage>
</organism>
<accession>A0ABR0BLK2</accession>
<name>A0ABR0BLK2_PURLI</name>
<dbReference type="PANTHER" id="PTHR42110:SF1">
    <property type="entry name" value="L-ASPARAGINASE, PUTATIVE (AFU_ORTHOLOGUE AFUA_3G11890)-RELATED"/>
    <property type="match status" value="1"/>
</dbReference>
<evidence type="ECO:0008006" key="4">
    <source>
        <dbReference type="Google" id="ProtNLM"/>
    </source>
</evidence>
<gene>
    <name evidence="2" type="ORF">Purlil1_10727</name>
</gene>
<dbReference type="Pfam" id="PF06089">
    <property type="entry name" value="Asparaginase_II"/>
    <property type="match status" value="1"/>
</dbReference>
<protein>
    <recommendedName>
        <fullName evidence="4">Thermolabile L-asparaginase</fullName>
    </recommendedName>
</protein>
<dbReference type="EMBL" id="JAWRVI010000057">
    <property type="protein sequence ID" value="KAK4083316.1"/>
    <property type="molecule type" value="Genomic_DNA"/>
</dbReference>
<evidence type="ECO:0000256" key="1">
    <source>
        <dbReference type="SAM" id="MobiDB-lite"/>
    </source>
</evidence>
<dbReference type="InterPro" id="IPR010349">
    <property type="entry name" value="Asparaginase_II"/>
</dbReference>
<reference evidence="2 3" key="1">
    <citation type="journal article" date="2024" name="Microbiol. Resour. Announc.">
        <title>Genome annotations for the ascomycete fungi Trichoderma harzianum, Trichoderma aggressivum, and Purpureocillium lilacinum.</title>
        <authorList>
            <person name="Beijen E.P.W."/>
            <person name="Ohm R.A."/>
        </authorList>
    </citation>
    <scope>NUCLEOTIDE SEQUENCE [LARGE SCALE GENOMIC DNA]</scope>
    <source>
        <strain evidence="2 3">CBS 150709</strain>
    </source>
</reference>